<dbReference type="Proteomes" id="UP000828390">
    <property type="component" value="Unassembled WGS sequence"/>
</dbReference>
<comment type="caution">
    <text evidence="1">The sequence shown here is derived from an EMBL/GenBank/DDBJ whole genome shotgun (WGS) entry which is preliminary data.</text>
</comment>
<organism evidence="1 2">
    <name type="scientific">Dreissena polymorpha</name>
    <name type="common">Zebra mussel</name>
    <name type="synonym">Mytilus polymorpha</name>
    <dbReference type="NCBI Taxonomy" id="45954"/>
    <lineage>
        <taxon>Eukaryota</taxon>
        <taxon>Metazoa</taxon>
        <taxon>Spiralia</taxon>
        <taxon>Lophotrochozoa</taxon>
        <taxon>Mollusca</taxon>
        <taxon>Bivalvia</taxon>
        <taxon>Autobranchia</taxon>
        <taxon>Heteroconchia</taxon>
        <taxon>Euheterodonta</taxon>
        <taxon>Imparidentia</taxon>
        <taxon>Neoheterodontei</taxon>
        <taxon>Myida</taxon>
        <taxon>Dreissenoidea</taxon>
        <taxon>Dreissenidae</taxon>
        <taxon>Dreissena</taxon>
    </lineage>
</organism>
<reference evidence="1" key="2">
    <citation type="submission" date="2020-11" db="EMBL/GenBank/DDBJ databases">
        <authorList>
            <person name="McCartney M.A."/>
            <person name="Auch B."/>
            <person name="Kono T."/>
            <person name="Mallez S."/>
            <person name="Becker A."/>
            <person name="Gohl D.M."/>
            <person name="Silverstein K.A.T."/>
            <person name="Koren S."/>
            <person name="Bechman K.B."/>
            <person name="Herman A."/>
            <person name="Abrahante J.E."/>
            <person name="Garbe J."/>
        </authorList>
    </citation>
    <scope>NUCLEOTIDE SEQUENCE</scope>
    <source>
        <strain evidence="1">Duluth1</strain>
        <tissue evidence="1">Whole animal</tissue>
    </source>
</reference>
<dbReference type="AlphaFoldDB" id="A0A9D3Z372"/>
<proteinExistence type="predicted"/>
<evidence type="ECO:0000313" key="2">
    <source>
        <dbReference type="Proteomes" id="UP000828390"/>
    </source>
</evidence>
<name>A0A9D3Z372_DREPO</name>
<reference evidence="1" key="1">
    <citation type="journal article" date="2019" name="bioRxiv">
        <title>The Genome of the Zebra Mussel, Dreissena polymorpha: A Resource for Invasive Species Research.</title>
        <authorList>
            <person name="McCartney M.A."/>
            <person name="Auch B."/>
            <person name="Kono T."/>
            <person name="Mallez S."/>
            <person name="Zhang Y."/>
            <person name="Obille A."/>
            <person name="Becker A."/>
            <person name="Abrahante J.E."/>
            <person name="Garbe J."/>
            <person name="Badalamenti J.P."/>
            <person name="Herman A."/>
            <person name="Mangelson H."/>
            <person name="Liachko I."/>
            <person name="Sullivan S."/>
            <person name="Sone E.D."/>
            <person name="Koren S."/>
            <person name="Silverstein K.A.T."/>
            <person name="Beckman K.B."/>
            <person name="Gohl D.M."/>
        </authorList>
    </citation>
    <scope>NUCLEOTIDE SEQUENCE</scope>
    <source>
        <strain evidence="1">Duluth1</strain>
        <tissue evidence="1">Whole animal</tissue>
    </source>
</reference>
<evidence type="ECO:0000313" key="1">
    <source>
        <dbReference type="EMBL" id="KAH3711883.1"/>
    </source>
</evidence>
<sequence>MWHHPVSPCQTSRWRVDPMLQSVSHNRAFFGCCVVDPDIDIPGILQVATSSSFPINQIASSIIMVNQCILHGGVPDPHQVVENAACLYNQPYCGWAVVHLCEKYLKLQMTSIVMC</sequence>
<gene>
    <name evidence="1" type="ORF">DPMN_071558</name>
</gene>
<accession>A0A9D3Z372</accession>
<protein>
    <submittedName>
        <fullName evidence="1">Uncharacterized protein</fullName>
    </submittedName>
</protein>
<keyword evidence="2" id="KW-1185">Reference proteome</keyword>
<dbReference type="EMBL" id="JAIWYP010000014">
    <property type="protein sequence ID" value="KAH3711883.1"/>
    <property type="molecule type" value="Genomic_DNA"/>
</dbReference>